<comment type="caution">
    <text evidence="2">The sequence shown here is derived from an EMBL/GenBank/DDBJ whole genome shotgun (WGS) entry which is preliminary data.</text>
</comment>
<feature type="transmembrane region" description="Helical" evidence="1">
    <location>
        <begin position="131"/>
        <end position="152"/>
    </location>
</feature>
<evidence type="ECO:0000313" key="2">
    <source>
        <dbReference type="EMBL" id="MDK6028906.1"/>
    </source>
</evidence>
<evidence type="ECO:0000256" key="1">
    <source>
        <dbReference type="SAM" id="Phobius"/>
    </source>
</evidence>
<name>A0ABD4Z6F4_9CREN</name>
<dbReference type="EMBL" id="JASNVW010000003">
    <property type="protein sequence ID" value="MDK6028906.1"/>
    <property type="molecule type" value="Genomic_DNA"/>
</dbReference>
<sequence>MPVYIVCKQCKRRVPLAAKVRTQLPLVFSVKCPFCGFEGVYSPGDAFEEGVTRFECKSCGTRLFAVVESGCRVVECPICKSEYRVCAGGAVETMKLESYVPSAIVASALLGAIIGGATALGEKDRGKANALAKIVASGLMGFLVGTIIGLILESVIRVPEREVVYKGVQVS</sequence>
<protein>
    <recommendedName>
        <fullName evidence="4">Zinc ribbon domain-containing protein</fullName>
    </recommendedName>
</protein>
<keyword evidence="1" id="KW-1133">Transmembrane helix</keyword>
<evidence type="ECO:0000313" key="3">
    <source>
        <dbReference type="Proteomes" id="UP001529235"/>
    </source>
</evidence>
<keyword evidence="1" id="KW-0472">Membrane</keyword>
<keyword evidence="3" id="KW-1185">Reference proteome</keyword>
<reference evidence="2 3" key="1">
    <citation type="submission" date="2023-05" db="EMBL/GenBank/DDBJ databases">
        <title>A new hyperthermophilic archaea 'Ignisphaera cupida' sp. nov. and description of the family 'Ignisphaeraceae' fam. nov.</title>
        <authorList>
            <person name="Podosokorskaya O.A."/>
            <person name="Elcheninov A.G."/>
            <person name="Klukina A."/>
            <person name="Merkel A.Y."/>
        </authorList>
    </citation>
    <scope>NUCLEOTIDE SEQUENCE [LARGE SCALE GENOMIC DNA]</scope>
    <source>
        <strain evidence="2 3">4213-co</strain>
    </source>
</reference>
<keyword evidence="1" id="KW-0812">Transmembrane</keyword>
<dbReference type="AlphaFoldDB" id="A0ABD4Z6F4"/>
<dbReference type="RefSeq" id="WP_285273891.1">
    <property type="nucleotide sequence ID" value="NZ_JASNVW010000003.1"/>
</dbReference>
<organism evidence="2 3">
    <name type="scientific">Ignisphaera cupida</name>
    <dbReference type="NCBI Taxonomy" id="3050454"/>
    <lineage>
        <taxon>Archaea</taxon>
        <taxon>Thermoproteota</taxon>
        <taxon>Thermoprotei</taxon>
        <taxon>Desulfurococcales</taxon>
        <taxon>Desulfurococcaceae</taxon>
        <taxon>Ignisphaera</taxon>
    </lineage>
</organism>
<proteinExistence type="predicted"/>
<dbReference type="Proteomes" id="UP001529235">
    <property type="component" value="Unassembled WGS sequence"/>
</dbReference>
<feature type="transmembrane region" description="Helical" evidence="1">
    <location>
        <begin position="99"/>
        <end position="119"/>
    </location>
</feature>
<evidence type="ECO:0008006" key="4">
    <source>
        <dbReference type="Google" id="ProtNLM"/>
    </source>
</evidence>
<gene>
    <name evidence="2" type="ORF">QPL79_05980</name>
</gene>
<accession>A0ABD4Z6F4</accession>